<sequence>MTGKRESAFENGQSIDLKQAEEVIGKYMLQLLTDEQPNYDQYVEKTNEELEVKQEDLVTQH</sequence>
<keyword evidence="2" id="KW-1185">Reference proteome</keyword>
<dbReference type="EMBL" id="JAIQUM010000039">
    <property type="protein sequence ID" value="MBZ5751788.1"/>
    <property type="molecule type" value="Genomic_DNA"/>
</dbReference>
<gene>
    <name evidence="1" type="ORF">K9V48_16400</name>
</gene>
<organism evidence="1 2">
    <name type="scientific">Metabacillus rhizolycopersici</name>
    <dbReference type="NCBI Taxonomy" id="2875709"/>
    <lineage>
        <taxon>Bacteria</taxon>
        <taxon>Bacillati</taxon>
        <taxon>Bacillota</taxon>
        <taxon>Bacilli</taxon>
        <taxon>Bacillales</taxon>
        <taxon>Bacillaceae</taxon>
        <taxon>Metabacillus</taxon>
    </lineage>
</organism>
<evidence type="ECO:0000313" key="2">
    <source>
        <dbReference type="Proteomes" id="UP001165287"/>
    </source>
</evidence>
<name>A0ABS7UUY5_9BACI</name>
<comment type="caution">
    <text evidence="1">The sequence shown here is derived from an EMBL/GenBank/DDBJ whole genome shotgun (WGS) entry which is preliminary data.</text>
</comment>
<evidence type="ECO:0000313" key="1">
    <source>
        <dbReference type="EMBL" id="MBZ5751788.1"/>
    </source>
</evidence>
<protein>
    <submittedName>
        <fullName evidence="1">Uncharacterized protein</fullName>
    </submittedName>
</protein>
<proteinExistence type="predicted"/>
<reference evidence="1" key="1">
    <citation type="submission" date="2024-05" db="EMBL/GenBank/DDBJ databases">
        <title>Metabacillus sp. nov., isolated from the rhizosphere soil of tomato plants.</title>
        <authorList>
            <person name="Ma R."/>
        </authorList>
    </citation>
    <scope>NUCLEOTIDE SEQUENCE</scope>
    <source>
        <strain evidence="1">DBTR6</strain>
    </source>
</reference>
<accession>A0ABS7UUY5</accession>
<dbReference type="RefSeq" id="WP_224140110.1">
    <property type="nucleotide sequence ID" value="NZ_JAIQUM010000039.1"/>
</dbReference>
<dbReference type="Proteomes" id="UP001165287">
    <property type="component" value="Unassembled WGS sequence"/>
</dbReference>